<keyword evidence="2" id="KW-0812">Transmembrane</keyword>
<feature type="transmembrane region" description="Helical" evidence="2">
    <location>
        <begin position="12"/>
        <end position="39"/>
    </location>
</feature>
<dbReference type="Proteomes" id="UP000603865">
    <property type="component" value="Unassembled WGS sequence"/>
</dbReference>
<sequence length="218" mass="23402">MPPAYGAGLTALLYTAAVFRFSALVLALLLVFGVVFSLLPSGPDVARSGVTLKNVQLSLYPEQDPGAVWRFRAATISVDPLKSENTLDGLGRGERWLRRADGSETLDMTLRADKLVIDGDSNLSTQQAQMYILQDCTTLTMRSVGSTPILINQRSGYSAPYVGISSPSIHFEYDNFSSPFDLSNVRGDQRAGGTLQPDPSTTCRNGRIVPKASAASAP</sequence>
<accession>A0A918C6J3</accession>
<dbReference type="AlphaFoldDB" id="A0A918C6J3"/>
<gene>
    <name evidence="3" type="ORF">GCM10008957_21290</name>
</gene>
<keyword evidence="2" id="KW-0472">Membrane</keyword>
<keyword evidence="4" id="KW-1185">Reference proteome</keyword>
<protein>
    <submittedName>
        <fullName evidence="3">Uncharacterized protein</fullName>
    </submittedName>
</protein>
<organism evidence="3 4">
    <name type="scientific">Deinococcus ruber</name>
    <dbReference type="NCBI Taxonomy" id="1848197"/>
    <lineage>
        <taxon>Bacteria</taxon>
        <taxon>Thermotogati</taxon>
        <taxon>Deinococcota</taxon>
        <taxon>Deinococci</taxon>
        <taxon>Deinococcales</taxon>
        <taxon>Deinococcaceae</taxon>
        <taxon>Deinococcus</taxon>
    </lineage>
</organism>
<evidence type="ECO:0000313" key="3">
    <source>
        <dbReference type="EMBL" id="GGR08305.1"/>
    </source>
</evidence>
<evidence type="ECO:0000313" key="4">
    <source>
        <dbReference type="Proteomes" id="UP000603865"/>
    </source>
</evidence>
<reference evidence="3" key="1">
    <citation type="journal article" date="2014" name="Int. J. Syst. Evol. Microbiol.">
        <title>Complete genome sequence of Corynebacterium casei LMG S-19264T (=DSM 44701T), isolated from a smear-ripened cheese.</title>
        <authorList>
            <consortium name="US DOE Joint Genome Institute (JGI-PGF)"/>
            <person name="Walter F."/>
            <person name="Albersmeier A."/>
            <person name="Kalinowski J."/>
            <person name="Ruckert C."/>
        </authorList>
    </citation>
    <scope>NUCLEOTIDE SEQUENCE</scope>
    <source>
        <strain evidence="3">JCM 31311</strain>
    </source>
</reference>
<reference evidence="3" key="2">
    <citation type="submission" date="2020-09" db="EMBL/GenBank/DDBJ databases">
        <authorList>
            <person name="Sun Q."/>
            <person name="Ohkuma M."/>
        </authorList>
    </citation>
    <scope>NUCLEOTIDE SEQUENCE</scope>
    <source>
        <strain evidence="3">JCM 31311</strain>
    </source>
</reference>
<feature type="region of interest" description="Disordered" evidence="1">
    <location>
        <begin position="187"/>
        <end position="218"/>
    </location>
</feature>
<dbReference type="EMBL" id="BMQL01000010">
    <property type="protein sequence ID" value="GGR08305.1"/>
    <property type="molecule type" value="Genomic_DNA"/>
</dbReference>
<comment type="caution">
    <text evidence="3">The sequence shown here is derived from an EMBL/GenBank/DDBJ whole genome shotgun (WGS) entry which is preliminary data.</text>
</comment>
<evidence type="ECO:0000256" key="1">
    <source>
        <dbReference type="SAM" id="MobiDB-lite"/>
    </source>
</evidence>
<proteinExistence type="predicted"/>
<keyword evidence="2" id="KW-1133">Transmembrane helix</keyword>
<name>A0A918C6J3_9DEIO</name>
<evidence type="ECO:0000256" key="2">
    <source>
        <dbReference type="SAM" id="Phobius"/>
    </source>
</evidence>